<dbReference type="InterPro" id="IPR051678">
    <property type="entry name" value="AGP_Transferase"/>
</dbReference>
<dbReference type="Proteomes" id="UP000054481">
    <property type="component" value="Unassembled WGS sequence"/>
</dbReference>
<dbReference type="Pfam" id="PF01636">
    <property type="entry name" value="APH"/>
    <property type="match status" value="1"/>
</dbReference>
<name>A0A0F7ZPJ0_9HYPO</name>
<dbReference type="PANTHER" id="PTHR21310">
    <property type="entry name" value="AMINOGLYCOSIDE PHOSPHOTRANSFERASE-RELATED-RELATED"/>
    <property type="match status" value="1"/>
</dbReference>
<feature type="chain" id="PRO_5002525886" description="Aminoglycoside phosphotransferase domain-containing protein" evidence="1">
    <location>
        <begin position="21"/>
        <end position="476"/>
    </location>
</feature>
<evidence type="ECO:0000313" key="4">
    <source>
        <dbReference type="Proteomes" id="UP000054481"/>
    </source>
</evidence>
<gene>
    <name evidence="3" type="ORF">HIM_05048</name>
</gene>
<evidence type="ECO:0000259" key="2">
    <source>
        <dbReference type="Pfam" id="PF01636"/>
    </source>
</evidence>
<organism evidence="3 4">
    <name type="scientific">Hirsutella minnesotensis 3608</name>
    <dbReference type="NCBI Taxonomy" id="1043627"/>
    <lineage>
        <taxon>Eukaryota</taxon>
        <taxon>Fungi</taxon>
        <taxon>Dikarya</taxon>
        <taxon>Ascomycota</taxon>
        <taxon>Pezizomycotina</taxon>
        <taxon>Sordariomycetes</taxon>
        <taxon>Hypocreomycetidae</taxon>
        <taxon>Hypocreales</taxon>
        <taxon>Ophiocordycipitaceae</taxon>
        <taxon>Hirsutella</taxon>
    </lineage>
</organism>
<dbReference type="OrthoDB" id="10003767at2759"/>
<feature type="signal peptide" evidence="1">
    <location>
        <begin position="1"/>
        <end position="20"/>
    </location>
</feature>
<dbReference type="AlphaFoldDB" id="A0A0F7ZPJ0"/>
<dbReference type="SUPFAM" id="SSF56112">
    <property type="entry name" value="Protein kinase-like (PK-like)"/>
    <property type="match status" value="1"/>
</dbReference>
<proteinExistence type="predicted"/>
<accession>A0A0F7ZPJ0</accession>
<sequence>MLFTICHCLLVQWRWCVKRAHKTWKGLLALVTRRFTWRPNLLVLNPLTAEQLDSRADEFVKSIDVEAVRDLASSYNDGAPCRIDVTETARGSFNVCFFARFAHQVLVVRVPIQPVVHDAWGKLRSEVCTMLYIQENTRIPIPRVRAYGQAGLLHGHDTEQAFMILDYVDGHPLVEKHLLSSSKQDRCRLFSELIDILAQLRQLEFSTGGSLMPGLAQGSSSRPAVTGVLSIPLNDLRIQGYSFLPSPPKSTDEYVSQQRHLLRDYFQLPAPALDQKTAELELFALHTIDQLSGVLNHEREPFVLSHTDLRCSNIMVDDELHIVGIIDWEWAATVPTSLFIPPSWVTRSEDLFLEFSSVLSSKHASSLHSQLVKEWGSQHATASRVAEILQKPHQLVSVFYRFIYPRLYTRPREEVVSEYFLCGRKQRELLGLLRNSERYTRYLKENNLFIEDDEETRQAQEWLAKVQAFYDGKETL</sequence>
<dbReference type="Gene3D" id="3.90.1200.10">
    <property type="match status" value="1"/>
</dbReference>
<protein>
    <recommendedName>
        <fullName evidence="2">Aminoglycoside phosphotransferase domain-containing protein</fullName>
    </recommendedName>
</protein>
<reference evidence="3 4" key="1">
    <citation type="journal article" date="2014" name="Genome Biol. Evol.">
        <title>Comparative genomics and transcriptomics analyses reveal divergent lifestyle features of nematode endoparasitic fungus Hirsutella minnesotensis.</title>
        <authorList>
            <person name="Lai Y."/>
            <person name="Liu K."/>
            <person name="Zhang X."/>
            <person name="Zhang X."/>
            <person name="Li K."/>
            <person name="Wang N."/>
            <person name="Shu C."/>
            <person name="Wu Y."/>
            <person name="Wang C."/>
            <person name="Bushley K.E."/>
            <person name="Xiang M."/>
            <person name="Liu X."/>
        </authorList>
    </citation>
    <scope>NUCLEOTIDE SEQUENCE [LARGE SCALE GENOMIC DNA]</scope>
    <source>
        <strain evidence="3 4">3608</strain>
    </source>
</reference>
<dbReference type="InterPro" id="IPR002575">
    <property type="entry name" value="Aminoglycoside_PTrfase"/>
</dbReference>
<dbReference type="InterPro" id="IPR011009">
    <property type="entry name" value="Kinase-like_dom_sf"/>
</dbReference>
<dbReference type="EMBL" id="KQ030516">
    <property type="protein sequence ID" value="KJZ75585.1"/>
    <property type="molecule type" value="Genomic_DNA"/>
</dbReference>
<dbReference type="PANTHER" id="PTHR21310:SF15">
    <property type="entry name" value="AMINOGLYCOSIDE PHOSPHOTRANSFERASE DOMAIN-CONTAINING PROTEIN"/>
    <property type="match status" value="1"/>
</dbReference>
<keyword evidence="4" id="KW-1185">Reference proteome</keyword>
<keyword evidence="1" id="KW-0732">Signal</keyword>
<evidence type="ECO:0000313" key="3">
    <source>
        <dbReference type="EMBL" id="KJZ75585.1"/>
    </source>
</evidence>
<evidence type="ECO:0000256" key="1">
    <source>
        <dbReference type="SAM" id="SignalP"/>
    </source>
</evidence>
<feature type="domain" description="Aminoglycoside phosphotransferase" evidence="2">
    <location>
        <begin position="130"/>
        <end position="330"/>
    </location>
</feature>